<reference evidence="1" key="1">
    <citation type="journal article" date="2015" name="Nature">
        <title>Complex archaea that bridge the gap between prokaryotes and eukaryotes.</title>
        <authorList>
            <person name="Spang A."/>
            <person name="Saw J.H."/>
            <person name="Jorgensen S.L."/>
            <person name="Zaremba-Niedzwiedzka K."/>
            <person name="Martijn J."/>
            <person name="Lind A.E."/>
            <person name="van Eijk R."/>
            <person name="Schleper C."/>
            <person name="Guy L."/>
            <person name="Ettema T.J."/>
        </authorList>
    </citation>
    <scope>NUCLEOTIDE SEQUENCE</scope>
</reference>
<dbReference type="AlphaFoldDB" id="A0A0F8VWJ0"/>
<comment type="caution">
    <text evidence="1">The sequence shown here is derived from an EMBL/GenBank/DDBJ whole genome shotgun (WGS) entry which is preliminary data.</text>
</comment>
<dbReference type="EMBL" id="LAZR01068904">
    <property type="protein sequence ID" value="KKK48763.1"/>
    <property type="molecule type" value="Genomic_DNA"/>
</dbReference>
<protein>
    <submittedName>
        <fullName evidence="1">Uncharacterized protein</fullName>
    </submittedName>
</protein>
<name>A0A0F8VWJ0_9ZZZZ</name>
<proteinExistence type="predicted"/>
<organism evidence="1">
    <name type="scientific">marine sediment metagenome</name>
    <dbReference type="NCBI Taxonomy" id="412755"/>
    <lineage>
        <taxon>unclassified sequences</taxon>
        <taxon>metagenomes</taxon>
        <taxon>ecological metagenomes</taxon>
    </lineage>
</organism>
<gene>
    <name evidence="1" type="ORF">LCGC14_3141860</name>
</gene>
<dbReference type="Gene3D" id="3.40.630.30">
    <property type="match status" value="1"/>
</dbReference>
<evidence type="ECO:0000313" key="1">
    <source>
        <dbReference type="EMBL" id="KKK48763.1"/>
    </source>
</evidence>
<accession>A0A0F8VWJ0</accession>
<sequence>MNGPSSVSGFNTEVLIHEIEFNFWETWSNFGLASGCELHDEDDALWFETPIPIIHYNVILKFQVERNINQKVDELISHFIRRKVSFLWVVHSSSLPLDIRDRLQKHGLLYIEIVPCMARDLMNLPQVPLLPDGVEVREAIEESDINKFQELTT</sequence>